<organism evidence="1 2">
    <name type="scientific">Haloarcula limicola</name>
    <dbReference type="NCBI Taxonomy" id="1429915"/>
    <lineage>
        <taxon>Archaea</taxon>
        <taxon>Methanobacteriati</taxon>
        <taxon>Methanobacteriota</taxon>
        <taxon>Stenosarchaea group</taxon>
        <taxon>Halobacteria</taxon>
        <taxon>Halobacteriales</taxon>
        <taxon>Haloarculaceae</taxon>
        <taxon>Haloarcula</taxon>
    </lineage>
</organism>
<gene>
    <name evidence="1" type="ORF">KTS45_15910</name>
</gene>
<reference evidence="1 2" key="1">
    <citation type="submission" date="2021-06" db="EMBL/GenBank/DDBJ databases">
        <title>New haloarchaea isolates fom saline soil.</title>
        <authorList>
            <person name="Duran-Viseras A."/>
            <person name="Sanchez-Porro C.S."/>
            <person name="Ventosa A."/>
        </authorList>
    </citation>
    <scope>NUCLEOTIDE SEQUENCE [LARGE SCALE GENOMIC DNA]</scope>
    <source>
        <strain evidence="1 2">JCM 183640</strain>
    </source>
</reference>
<dbReference type="EMBL" id="JAHQXF010000002">
    <property type="protein sequence ID" value="MBV0925689.1"/>
    <property type="molecule type" value="Genomic_DNA"/>
</dbReference>
<dbReference type="AlphaFoldDB" id="A0A8J7YCE1"/>
<accession>A0A8J7YCE1</accession>
<dbReference type="OrthoDB" id="239411at2157"/>
<comment type="caution">
    <text evidence="1">The sequence shown here is derived from an EMBL/GenBank/DDBJ whole genome shotgun (WGS) entry which is preliminary data.</text>
</comment>
<dbReference type="RefSeq" id="WP_162318499.1">
    <property type="nucleotide sequence ID" value="NZ_JAHQXF010000002.1"/>
</dbReference>
<evidence type="ECO:0000313" key="2">
    <source>
        <dbReference type="Proteomes" id="UP000766550"/>
    </source>
</evidence>
<keyword evidence="2" id="KW-1185">Reference proteome</keyword>
<dbReference type="InterPro" id="IPR045396">
    <property type="entry name" value="DUF6517"/>
</dbReference>
<dbReference type="Proteomes" id="UP000766550">
    <property type="component" value="Unassembled WGS sequence"/>
</dbReference>
<sequence length="646" mass="67043">MTAVVGSLAGCSGLTEQEFVADAVVLPADAQSRLGMSAVVEQPQRSEIERTVGGQDVKATVESFVSVYARDGSDGTQGADGPDGDESFLSGFVGSGEGSDVFAGPSTAFDVAGGTAPFLDGDDPVDPRGIVLFASGAALRAGRSIDPGNVLAVAHRSAFEGAESFVAGEAGALFPDGHFFPDTRFFPEKPAWLPDEPRWESPGDAAVAFFAGGDADVTLPDGQRFEAGAELDAEFVAAPADAFFDPGVSVTDPDRMAKAFGFDPSELVVTDPDRMARDAGLVVFSDGERGVPFAYFPGSEWFPDSTFFPDGYFAGDRQVLAAPLGELFPDDFFFPDGYFFPDDYVTPKSLALFFPSKPLDEVPEPFAAVESGAEIAPSETLLFAPAAFPDGYFFPDSTFFPDGYFFPDTIFFPDSSFFPDTIFAEASGDVAAVASSKPSEAFPDTIFFPDSSFAPTAVLHFPGRFGFSTDTFAEGGGPVAYRAQSGSMADVNGGELGGALSVGVLSTPAASVAGQSLNPLARLGLSDLLTNPGAESFLGSAGVGSGDVNWERGPTRLATGETTVLGEATALETYAGVLGGAEPSVVYLHLARVENGKSVVVAAGVHGGPVADTGRPFVGADGYLSRSELDEHRADVAAVDEALVVR</sequence>
<protein>
    <submittedName>
        <fullName evidence="1">Uncharacterized protein</fullName>
    </submittedName>
</protein>
<name>A0A8J7YCE1_9EURY</name>
<dbReference type="Pfam" id="PF20127">
    <property type="entry name" value="DUF6517"/>
    <property type="match status" value="1"/>
</dbReference>
<proteinExistence type="predicted"/>
<evidence type="ECO:0000313" key="1">
    <source>
        <dbReference type="EMBL" id="MBV0925689.1"/>
    </source>
</evidence>